<reference evidence="2 3" key="1">
    <citation type="submission" date="2016-10" db="EMBL/GenBank/DDBJ databases">
        <authorList>
            <person name="de Groot N.N."/>
        </authorList>
    </citation>
    <scope>NUCLEOTIDE SEQUENCE [LARGE SCALE GENOMIC DNA]</scope>
    <source>
        <strain evidence="3">EB21,IBRC-M 10013,KCTC 4048</strain>
    </source>
</reference>
<organism evidence="2 3">
    <name type="scientific">Haloarchaeobius iranensis</name>
    <dbReference type="NCBI Taxonomy" id="996166"/>
    <lineage>
        <taxon>Archaea</taxon>
        <taxon>Methanobacteriati</taxon>
        <taxon>Methanobacteriota</taxon>
        <taxon>Stenosarchaea group</taxon>
        <taxon>Halobacteria</taxon>
        <taxon>Halobacteriales</taxon>
        <taxon>Halorubellaceae</taxon>
        <taxon>Haloarchaeobius</taxon>
    </lineage>
</organism>
<dbReference type="Proteomes" id="UP000199370">
    <property type="component" value="Unassembled WGS sequence"/>
</dbReference>
<gene>
    <name evidence="2" type="ORF">SAMN05192554_10442</name>
</gene>
<dbReference type="SUPFAM" id="SSF141673">
    <property type="entry name" value="MOSC N-terminal domain-like"/>
    <property type="match status" value="1"/>
</dbReference>
<dbReference type="InterPro" id="IPR005303">
    <property type="entry name" value="MOCOS_middle"/>
</dbReference>
<dbReference type="RefSeq" id="WP_089731823.1">
    <property type="nucleotide sequence ID" value="NZ_FNIA01000004.1"/>
</dbReference>
<dbReference type="Pfam" id="PF03476">
    <property type="entry name" value="MOSC_N"/>
    <property type="match status" value="1"/>
</dbReference>
<dbReference type="EMBL" id="FNIA01000004">
    <property type="protein sequence ID" value="SDM57305.1"/>
    <property type="molecule type" value="Genomic_DNA"/>
</dbReference>
<dbReference type="STRING" id="996166.SAMN05192554_10442"/>
<protein>
    <recommendedName>
        <fullName evidence="1">MOSC domain-containing protein</fullName>
    </recommendedName>
</protein>
<dbReference type="OrthoDB" id="211216at2157"/>
<dbReference type="Pfam" id="PF03473">
    <property type="entry name" value="MOSC"/>
    <property type="match status" value="1"/>
</dbReference>
<dbReference type="GO" id="GO:0030170">
    <property type="term" value="F:pyridoxal phosphate binding"/>
    <property type="evidence" value="ECO:0007669"/>
    <property type="project" value="InterPro"/>
</dbReference>
<evidence type="ECO:0000259" key="1">
    <source>
        <dbReference type="PROSITE" id="PS51340"/>
    </source>
</evidence>
<name>A0A1G9UCL5_9EURY</name>
<accession>A0A1G9UCL5</accession>
<dbReference type="GO" id="GO:0030151">
    <property type="term" value="F:molybdenum ion binding"/>
    <property type="evidence" value="ECO:0007669"/>
    <property type="project" value="InterPro"/>
</dbReference>
<dbReference type="InterPro" id="IPR005302">
    <property type="entry name" value="MoCF_Sase_C"/>
</dbReference>
<dbReference type="PROSITE" id="PS51340">
    <property type="entry name" value="MOSC"/>
    <property type="match status" value="1"/>
</dbReference>
<dbReference type="GO" id="GO:0003824">
    <property type="term" value="F:catalytic activity"/>
    <property type="evidence" value="ECO:0007669"/>
    <property type="project" value="InterPro"/>
</dbReference>
<evidence type="ECO:0000313" key="3">
    <source>
        <dbReference type="Proteomes" id="UP000199370"/>
    </source>
</evidence>
<keyword evidence="3" id="KW-1185">Reference proteome</keyword>
<feature type="domain" description="MOSC" evidence="1">
    <location>
        <begin position="87"/>
        <end position="258"/>
    </location>
</feature>
<proteinExistence type="predicted"/>
<evidence type="ECO:0000313" key="2">
    <source>
        <dbReference type="EMBL" id="SDM57305.1"/>
    </source>
</evidence>
<dbReference type="AlphaFoldDB" id="A0A1G9UCL5"/>
<sequence>MPTVSSLRVYPVKSLDPLSLDAVEVNAGALRHDREFAIVDGDREFVNGKREPALHRLASDYDPERRELSIRERGDDDWATFSMDAERGALNAWLSEFLDYPVSVVRDASGGMPDDTEADGPTVIARETAAAVAGWFDGVDAAEMLRRFRPNLVVDAGEPFWEDRLYADRGSVREFTVGAVDFEGVQPCQRCAVPTRDPDTGAETPGFRETFVAQREVTLPDWANRDWFDHYYRLMVNTRIPESSWGDVLHVGDAVELGDSRSDVP</sequence>